<dbReference type="Proteomes" id="UP000317046">
    <property type="component" value="Unassembled WGS sequence"/>
</dbReference>
<reference evidence="1" key="1">
    <citation type="submission" date="2019-06" db="EMBL/GenBank/DDBJ databases">
        <title>Whole genome shotgun sequence of Cellulomonas cellasea NBRC 3753.</title>
        <authorList>
            <person name="Hosoyama A."/>
            <person name="Uohara A."/>
            <person name="Ohji S."/>
            <person name="Ichikawa N."/>
        </authorList>
    </citation>
    <scope>NUCLEOTIDE SEQUENCE [LARGE SCALE GENOMIC DNA]</scope>
    <source>
        <strain evidence="1">NBRC 3753</strain>
    </source>
</reference>
<evidence type="ECO:0000313" key="2">
    <source>
        <dbReference type="Proteomes" id="UP000317046"/>
    </source>
</evidence>
<evidence type="ECO:0000313" key="1">
    <source>
        <dbReference type="EMBL" id="GEA89598.1"/>
    </source>
</evidence>
<dbReference type="EMBL" id="BJLR01000033">
    <property type="protein sequence ID" value="GEA89598.1"/>
    <property type="molecule type" value="Genomic_DNA"/>
</dbReference>
<protein>
    <submittedName>
        <fullName evidence="1">Uncharacterized protein</fullName>
    </submittedName>
</protein>
<dbReference type="AlphaFoldDB" id="A0A4Y3L434"/>
<sequence>MAATATTALIRLIFTVPPEKVAHSCGAGEGAPSFRLVPSRPRVVLPWDVVTLTKRLTTNGAPLPRTPDRYPIDTGR</sequence>
<name>A0A4Y3L434_9CELL</name>
<accession>A0A4Y3L434</accession>
<proteinExistence type="predicted"/>
<comment type="caution">
    <text evidence="1">The sequence shown here is derived from an EMBL/GenBank/DDBJ whole genome shotgun (WGS) entry which is preliminary data.</text>
</comment>
<gene>
    <name evidence="1" type="ORF">CCE01nite_35470</name>
</gene>
<keyword evidence="2" id="KW-1185">Reference proteome</keyword>
<organism evidence="1 2">
    <name type="scientific">Cellulomonas cellasea</name>
    <dbReference type="NCBI Taxonomy" id="43670"/>
    <lineage>
        <taxon>Bacteria</taxon>
        <taxon>Bacillati</taxon>
        <taxon>Actinomycetota</taxon>
        <taxon>Actinomycetes</taxon>
        <taxon>Micrococcales</taxon>
        <taxon>Cellulomonadaceae</taxon>
        <taxon>Cellulomonas</taxon>
    </lineage>
</organism>